<dbReference type="Gene3D" id="3.90.780.10">
    <property type="entry name" value="5'-Nucleotidase, C-terminal domain"/>
    <property type="match status" value="1"/>
</dbReference>
<reference evidence="12 13" key="1">
    <citation type="submission" date="2025-04" db="UniProtKB">
        <authorList>
            <consortium name="RefSeq"/>
        </authorList>
    </citation>
    <scope>IDENTIFICATION</scope>
    <source>
        <tissue evidence="12 13">Entire body</tissue>
    </source>
</reference>
<protein>
    <recommendedName>
        <fullName evidence="3">5'-nucleotidase</fullName>
        <ecNumber evidence="3">3.1.3.5</ecNumber>
    </recommendedName>
</protein>
<dbReference type="FunFam" id="3.60.21.10:FF:000020">
    <property type="entry name" value="NT5E isoform 4"/>
    <property type="match status" value="1"/>
</dbReference>
<comment type="similarity">
    <text evidence="2 8">Belongs to the 5'-nucleotidase family.</text>
</comment>
<accession>A0A1W4WTD2</accession>
<evidence type="ECO:0000313" key="11">
    <source>
        <dbReference type="Proteomes" id="UP000192223"/>
    </source>
</evidence>
<dbReference type="FunFam" id="3.90.780.10:FF:000001">
    <property type="entry name" value="NT5E isoform 3"/>
    <property type="match status" value="1"/>
</dbReference>
<dbReference type="KEGG" id="apln:112903994"/>
<organism evidence="11 12">
    <name type="scientific">Agrilus planipennis</name>
    <name type="common">Emerald ash borer</name>
    <name type="synonym">Agrilus marcopoli</name>
    <dbReference type="NCBI Taxonomy" id="224129"/>
    <lineage>
        <taxon>Eukaryota</taxon>
        <taxon>Metazoa</taxon>
        <taxon>Ecdysozoa</taxon>
        <taxon>Arthropoda</taxon>
        <taxon>Hexapoda</taxon>
        <taxon>Insecta</taxon>
        <taxon>Pterygota</taxon>
        <taxon>Neoptera</taxon>
        <taxon>Endopterygota</taxon>
        <taxon>Coleoptera</taxon>
        <taxon>Polyphaga</taxon>
        <taxon>Elateriformia</taxon>
        <taxon>Buprestoidea</taxon>
        <taxon>Buprestidae</taxon>
        <taxon>Agrilinae</taxon>
        <taxon>Agrilus</taxon>
    </lineage>
</organism>
<dbReference type="SUPFAM" id="SSF55816">
    <property type="entry name" value="5'-nucleotidase (syn. UDP-sugar hydrolase), C-terminal domain"/>
    <property type="match status" value="1"/>
</dbReference>
<feature type="domain" description="Calcineurin-like phosphoesterase" evidence="9">
    <location>
        <begin position="32"/>
        <end position="248"/>
    </location>
</feature>
<dbReference type="GO" id="GO:0000166">
    <property type="term" value="F:nucleotide binding"/>
    <property type="evidence" value="ECO:0007669"/>
    <property type="project" value="UniProtKB-KW"/>
</dbReference>
<feature type="signal peptide" evidence="8">
    <location>
        <begin position="1"/>
        <end position="23"/>
    </location>
</feature>
<dbReference type="InterPro" id="IPR036907">
    <property type="entry name" value="5'-Nucleotdase_C_sf"/>
</dbReference>
<dbReference type="PANTHER" id="PTHR11575">
    <property type="entry name" value="5'-NUCLEOTIDASE-RELATED"/>
    <property type="match status" value="1"/>
</dbReference>
<dbReference type="PANTHER" id="PTHR11575:SF24">
    <property type="entry name" value="5'-NUCLEOTIDASE"/>
    <property type="match status" value="1"/>
</dbReference>
<keyword evidence="6 8" id="KW-0547">Nucleotide-binding</keyword>
<dbReference type="CDD" id="cd07409">
    <property type="entry name" value="MPP_CD73_N"/>
    <property type="match status" value="1"/>
</dbReference>
<dbReference type="STRING" id="224129.A0A1W4WTD2"/>
<evidence type="ECO:0000259" key="10">
    <source>
        <dbReference type="Pfam" id="PF02872"/>
    </source>
</evidence>
<dbReference type="GeneID" id="108735755"/>
<dbReference type="InterPro" id="IPR029052">
    <property type="entry name" value="Metallo-depent_PP-like"/>
</dbReference>
<evidence type="ECO:0000313" key="12">
    <source>
        <dbReference type="RefSeq" id="XP_018323398.1"/>
    </source>
</evidence>
<feature type="chain" id="PRO_5044514587" description="5'-nucleotidase" evidence="8">
    <location>
        <begin position="24"/>
        <end position="588"/>
    </location>
</feature>
<evidence type="ECO:0000256" key="4">
    <source>
        <dbReference type="ARBA" id="ARBA00022723"/>
    </source>
</evidence>
<proteinExistence type="inferred from homology"/>
<keyword evidence="4" id="KW-0479">Metal-binding</keyword>
<dbReference type="GO" id="GO:0006196">
    <property type="term" value="P:AMP catabolic process"/>
    <property type="evidence" value="ECO:0007669"/>
    <property type="project" value="TreeGrafter"/>
</dbReference>
<evidence type="ECO:0000259" key="9">
    <source>
        <dbReference type="Pfam" id="PF00149"/>
    </source>
</evidence>
<evidence type="ECO:0000256" key="2">
    <source>
        <dbReference type="ARBA" id="ARBA00006654"/>
    </source>
</evidence>
<dbReference type="PROSITE" id="PS00786">
    <property type="entry name" value="5_NUCLEOTIDASE_2"/>
    <property type="match status" value="1"/>
</dbReference>
<dbReference type="GO" id="GO:0046872">
    <property type="term" value="F:metal ion binding"/>
    <property type="evidence" value="ECO:0007669"/>
    <property type="project" value="UniProtKB-KW"/>
</dbReference>
<evidence type="ECO:0000313" key="13">
    <source>
        <dbReference type="RefSeq" id="XP_025837124.1"/>
    </source>
</evidence>
<dbReference type="GO" id="GO:0008253">
    <property type="term" value="F:5'-nucleotidase activity"/>
    <property type="evidence" value="ECO:0007669"/>
    <property type="project" value="UniProtKB-EC"/>
</dbReference>
<dbReference type="InterPro" id="IPR008334">
    <property type="entry name" value="5'-Nucleotdase_C"/>
</dbReference>
<sequence length="588" mass="64946">MMNLRRCSFFLTIVAIVVTETWAVAGRFDFLILHTNDMHARFEETSRIGATCSEPGKDETCVGGFARVAHVVRQARKKAAEGTGPKVLFLNAGDSYTGTAWFTLYRWNITTEFMNLLQPDVMCLGNHEFDDRPVGLAPFLEEKNFPVVTTNIDVSMEPELKNIKKSHVVELDGHKIGVVGYLTPQTMQISSPGNVMFEDEVSSLRRETEILASEGVNIIIALGHSGYEIDKKVAAEVPLVDVVVGGHTDTFQWNGPQVDIEVPVDEYPTVIVQESGKRVPVVQAFGYTKYIGRLNVSFDEDGNLVDFAGQPLLLDSTIPREEDVLRLLDVYRPDLEELQQRVVGKTKVLLDGSADSCRVRECNLGNLITDAFVAYFADMYQGSYWTNSPIAVMNGGGVRNSIEPNHVNDGNVTMGELLGVAPFDNQVISLTLKGSDLIKTLEIGVRARDGSTSGGEFLQVSGLHVVYDLSQPSGSRVINVKALCGSCKVPTYETVQDDKEYRVVTQSFLTDGGDGHYILKDNSYNRTIAELNDVNVIAWYMTKNNFVYQAVEERIRFKGGRSSGRSYLTSASSLFVCCIFMVGKVMVA</sequence>
<evidence type="ECO:0000256" key="6">
    <source>
        <dbReference type="ARBA" id="ARBA00022741"/>
    </source>
</evidence>
<dbReference type="RefSeq" id="XP_025837124.1">
    <property type="nucleotide sequence ID" value="XM_025981339.1"/>
</dbReference>
<evidence type="ECO:0000256" key="7">
    <source>
        <dbReference type="ARBA" id="ARBA00022801"/>
    </source>
</evidence>
<evidence type="ECO:0000256" key="3">
    <source>
        <dbReference type="ARBA" id="ARBA00012643"/>
    </source>
</evidence>
<evidence type="ECO:0000256" key="1">
    <source>
        <dbReference type="ARBA" id="ARBA00000815"/>
    </source>
</evidence>
<keyword evidence="5 8" id="KW-0732">Signal</keyword>
<dbReference type="SUPFAM" id="SSF56300">
    <property type="entry name" value="Metallo-dependent phosphatases"/>
    <property type="match status" value="1"/>
</dbReference>
<evidence type="ECO:0000256" key="8">
    <source>
        <dbReference type="RuleBase" id="RU362119"/>
    </source>
</evidence>
<dbReference type="RefSeq" id="XP_018323398.1">
    <property type="nucleotide sequence ID" value="XM_018467896.2"/>
</dbReference>
<evidence type="ECO:0000256" key="5">
    <source>
        <dbReference type="ARBA" id="ARBA00022729"/>
    </source>
</evidence>
<dbReference type="Pfam" id="PF00149">
    <property type="entry name" value="Metallophos"/>
    <property type="match status" value="1"/>
</dbReference>
<dbReference type="EC" id="3.1.3.5" evidence="3"/>
<dbReference type="KEGG" id="apln:108735755"/>
<dbReference type="InterPro" id="IPR006146">
    <property type="entry name" value="5'-Nucleotdase_CS"/>
</dbReference>
<dbReference type="Gene3D" id="3.60.21.10">
    <property type="match status" value="1"/>
</dbReference>
<dbReference type="Proteomes" id="UP000192223">
    <property type="component" value="Unplaced"/>
</dbReference>
<dbReference type="PRINTS" id="PR01607">
    <property type="entry name" value="APYRASEFAMLY"/>
</dbReference>
<gene>
    <name evidence="12" type="primary">LOC108735755</name>
    <name evidence="13" type="synonym">LOC112903994</name>
</gene>
<dbReference type="InterPro" id="IPR004843">
    <property type="entry name" value="Calcineurin-like_PHP"/>
</dbReference>
<dbReference type="InterPro" id="IPR006179">
    <property type="entry name" value="5_nucleotidase/apyrase"/>
</dbReference>
<dbReference type="AlphaFoldDB" id="A0A1W4WTD2"/>
<keyword evidence="7 8" id="KW-0378">Hydrolase</keyword>
<keyword evidence="11" id="KW-1185">Reference proteome</keyword>
<comment type="catalytic activity">
    <reaction evidence="1">
        <text>a ribonucleoside 5'-phosphate + H2O = a ribonucleoside + phosphate</text>
        <dbReference type="Rhea" id="RHEA:12484"/>
        <dbReference type="ChEBI" id="CHEBI:15377"/>
        <dbReference type="ChEBI" id="CHEBI:18254"/>
        <dbReference type="ChEBI" id="CHEBI:43474"/>
        <dbReference type="ChEBI" id="CHEBI:58043"/>
        <dbReference type="EC" id="3.1.3.5"/>
    </reaction>
</comment>
<feature type="domain" description="5'-Nucleotidase C-terminal" evidence="10">
    <location>
        <begin position="342"/>
        <end position="519"/>
    </location>
</feature>
<dbReference type="OrthoDB" id="7722975at2759"/>
<dbReference type="GO" id="GO:0005886">
    <property type="term" value="C:plasma membrane"/>
    <property type="evidence" value="ECO:0007669"/>
    <property type="project" value="TreeGrafter"/>
</dbReference>
<dbReference type="Pfam" id="PF02872">
    <property type="entry name" value="5_nucleotid_C"/>
    <property type="match status" value="1"/>
</dbReference>
<name>A0A1W4WTD2_AGRPL</name>